<evidence type="ECO:0000313" key="2">
    <source>
        <dbReference type="Proteomes" id="UP000298663"/>
    </source>
</evidence>
<reference evidence="1 2" key="2">
    <citation type="journal article" date="2019" name="G3 (Bethesda)">
        <title>Hybrid Assembly of the Genome of the Entomopathogenic Nematode Steinernema carpocapsae Identifies the X-Chromosome.</title>
        <authorList>
            <person name="Serra L."/>
            <person name="Macchietto M."/>
            <person name="Macias-Munoz A."/>
            <person name="McGill C.J."/>
            <person name="Rodriguez I.M."/>
            <person name="Rodriguez B."/>
            <person name="Murad R."/>
            <person name="Mortazavi A."/>
        </authorList>
    </citation>
    <scope>NUCLEOTIDE SEQUENCE [LARGE SCALE GENOMIC DNA]</scope>
    <source>
        <strain evidence="1 2">ALL</strain>
    </source>
</reference>
<name>A0A4U5MK28_STECR</name>
<proteinExistence type="predicted"/>
<reference evidence="1 2" key="1">
    <citation type="journal article" date="2015" name="Genome Biol.">
        <title>Comparative genomics of Steinernema reveals deeply conserved gene regulatory networks.</title>
        <authorList>
            <person name="Dillman A.R."/>
            <person name="Macchietto M."/>
            <person name="Porter C.F."/>
            <person name="Rogers A."/>
            <person name="Williams B."/>
            <person name="Antoshechkin I."/>
            <person name="Lee M.M."/>
            <person name="Goodwin Z."/>
            <person name="Lu X."/>
            <person name="Lewis E.E."/>
            <person name="Goodrich-Blair H."/>
            <person name="Stock S.P."/>
            <person name="Adams B.J."/>
            <person name="Sternberg P.W."/>
            <person name="Mortazavi A."/>
        </authorList>
    </citation>
    <scope>NUCLEOTIDE SEQUENCE [LARGE SCALE GENOMIC DNA]</scope>
    <source>
        <strain evidence="1 2">ALL</strain>
    </source>
</reference>
<dbReference type="AlphaFoldDB" id="A0A4U5MK28"/>
<sequence>MTIRCFGCRLSGLPVHEIKLVVDAPPLQYCIQLFKLSVLALPIAYHGCYTGDVFHDDGKQREYFPVFHFKHRFPIATLKFLRTRP</sequence>
<keyword evidence="2" id="KW-1185">Reference proteome</keyword>
<organism evidence="1 2">
    <name type="scientific">Steinernema carpocapsae</name>
    <name type="common">Entomopathogenic nematode</name>
    <dbReference type="NCBI Taxonomy" id="34508"/>
    <lineage>
        <taxon>Eukaryota</taxon>
        <taxon>Metazoa</taxon>
        <taxon>Ecdysozoa</taxon>
        <taxon>Nematoda</taxon>
        <taxon>Chromadorea</taxon>
        <taxon>Rhabditida</taxon>
        <taxon>Tylenchina</taxon>
        <taxon>Panagrolaimomorpha</taxon>
        <taxon>Strongyloidoidea</taxon>
        <taxon>Steinernematidae</taxon>
        <taxon>Steinernema</taxon>
    </lineage>
</organism>
<comment type="caution">
    <text evidence="1">The sequence shown here is derived from an EMBL/GenBank/DDBJ whole genome shotgun (WGS) entry which is preliminary data.</text>
</comment>
<dbReference type="Proteomes" id="UP000298663">
    <property type="component" value="Unassembled WGS sequence"/>
</dbReference>
<protein>
    <submittedName>
        <fullName evidence="1">Uncharacterized protein</fullName>
    </submittedName>
</protein>
<dbReference type="EMBL" id="AZBU02000007">
    <property type="protein sequence ID" value="TKR69769.1"/>
    <property type="molecule type" value="Genomic_DNA"/>
</dbReference>
<evidence type="ECO:0000313" key="1">
    <source>
        <dbReference type="EMBL" id="TKR69769.1"/>
    </source>
</evidence>
<accession>A0A4U5MK28</accession>
<gene>
    <name evidence="1" type="ORF">L596_021877</name>
</gene>